<keyword evidence="2" id="KW-1133">Transmembrane helix</keyword>
<evidence type="ECO:0000313" key="4">
    <source>
        <dbReference type="Proteomes" id="UP001238603"/>
    </source>
</evidence>
<keyword evidence="2" id="KW-0812">Transmembrane</keyword>
<proteinExistence type="predicted"/>
<protein>
    <recommendedName>
        <fullName evidence="5">DUF883 domain-containing protein</fullName>
    </recommendedName>
</protein>
<keyword evidence="2" id="KW-0472">Membrane</keyword>
<evidence type="ECO:0000256" key="1">
    <source>
        <dbReference type="SAM" id="MobiDB-lite"/>
    </source>
</evidence>
<evidence type="ECO:0000313" key="3">
    <source>
        <dbReference type="EMBL" id="MDL5031253.1"/>
    </source>
</evidence>
<dbReference type="Proteomes" id="UP001238603">
    <property type="component" value="Unassembled WGS sequence"/>
</dbReference>
<reference evidence="3 4" key="1">
    <citation type="submission" date="2023-06" db="EMBL/GenBank/DDBJ databases">
        <title>Pelomonas sp. APW6 16S ribosomal RNA gene genome sequencing and assembly.</title>
        <authorList>
            <person name="Woo H."/>
        </authorList>
    </citation>
    <scope>NUCLEOTIDE SEQUENCE [LARGE SCALE GENOMIC DNA]</scope>
    <source>
        <strain evidence="3 4">APW6</strain>
    </source>
</reference>
<evidence type="ECO:0000256" key="2">
    <source>
        <dbReference type="SAM" id="Phobius"/>
    </source>
</evidence>
<gene>
    <name evidence="3" type="ORF">QRD43_04970</name>
</gene>
<keyword evidence="4" id="KW-1185">Reference proteome</keyword>
<name>A0ABT7LEH6_9BURK</name>
<evidence type="ECO:0008006" key="5">
    <source>
        <dbReference type="Google" id="ProtNLM"/>
    </source>
</evidence>
<accession>A0ABT7LEH6</accession>
<comment type="caution">
    <text evidence="3">The sequence shown here is derived from an EMBL/GenBank/DDBJ whole genome shotgun (WGS) entry which is preliminary data.</text>
</comment>
<sequence length="92" mass="9576">MNHDKTQDAEPSVLEQAGDAMRHAGAQGSEALRHAAATASDLTHQGLRQGRGLAGAWHDGARDHIRSHPMRSVALAAGGGAILALLVRVLGR</sequence>
<feature type="transmembrane region" description="Helical" evidence="2">
    <location>
        <begin position="72"/>
        <end position="91"/>
    </location>
</feature>
<dbReference type="EMBL" id="JASVDS010000001">
    <property type="protein sequence ID" value="MDL5031253.1"/>
    <property type="molecule type" value="Genomic_DNA"/>
</dbReference>
<dbReference type="RefSeq" id="WP_285981363.1">
    <property type="nucleotide sequence ID" value="NZ_JASVDS010000001.1"/>
</dbReference>
<organism evidence="3 4">
    <name type="scientific">Roseateles subflavus</name>
    <dbReference type="NCBI Taxonomy" id="3053353"/>
    <lineage>
        <taxon>Bacteria</taxon>
        <taxon>Pseudomonadati</taxon>
        <taxon>Pseudomonadota</taxon>
        <taxon>Betaproteobacteria</taxon>
        <taxon>Burkholderiales</taxon>
        <taxon>Sphaerotilaceae</taxon>
        <taxon>Roseateles</taxon>
    </lineage>
</organism>
<feature type="region of interest" description="Disordered" evidence="1">
    <location>
        <begin position="1"/>
        <end position="39"/>
    </location>
</feature>